<dbReference type="GO" id="GO:0005829">
    <property type="term" value="C:cytosol"/>
    <property type="evidence" value="ECO:0007669"/>
    <property type="project" value="GOC"/>
</dbReference>
<dbReference type="Pfam" id="PF21901">
    <property type="entry name" value="TMEM87A-B_GOLD"/>
    <property type="match status" value="1"/>
</dbReference>
<keyword evidence="3 11" id="KW-0732">Signal</keyword>
<feature type="transmembrane region" description="Helical" evidence="10">
    <location>
        <begin position="408"/>
        <end position="427"/>
    </location>
</feature>
<dbReference type="PANTHER" id="PTHR21229:SF1">
    <property type="entry name" value="GH17801P"/>
    <property type="match status" value="1"/>
</dbReference>
<comment type="subcellular location">
    <subcellularLocation>
        <location evidence="1">Golgi apparatus membrane</location>
        <topology evidence="1">Multi-pass membrane protein</topology>
    </subcellularLocation>
</comment>
<accession>E4XE95</accession>
<keyword evidence="2 10" id="KW-0812">Transmembrane</keyword>
<keyword evidence="4 10" id="KW-1133">Transmembrane helix</keyword>
<dbReference type="OrthoDB" id="19932at2759"/>
<evidence type="ECO:0000313" key="15">
    <source>
        <dbReference type="Proteomes" id="UP000001307"/>
    </source>
</evidence>
<evidence type="ECO:0000259" key="12">
    <source>
        <dbReference type="Pfam" id="PF06814"/>
    </source>
</evidence>
<dbReference type="AlphaFoldDB" id="E4XE95"/>
<evidence type="ECO:0008006" key="16">
    <source>
        <dbReference type="Google" id="ProtNLM"/>
    </source>
</evidence>
<gene>
    <name evidence="14" type="ORF">GSOID_T00008499001</name>
</gene>
<reference evidence="14" key="1">
    <citation type="journal article" date="2010" name="Science">
        <title>Plasticity of animal genome architecture unmasked by rapid evolution of a pelagic tunicate.</title>
        <authorList>
            <person name="Denoeud F."/>
            <person name="Henriet S."/>
            <person name="Mungpakdee S."/>
            <person name="Aury J.M."/>
            <person name="Da Silva C."/>
            <person name="Brinkmann H."/>
            <person name="Mikhaleva J."/>
            <person name="Olsen L.C."/>
            <person name="Jubin C."/>
            <person name="Canestro C."/>
            <person name="Bouquet J.M."/>
            <person name="Danks G."/>
            <person name="Poulain J."/>
            <person name="Campsteijn C."/>
            <person name="Adamski M."/>
            <person name="Cross I."/>
            <person name="Yadetie F."/>
            <person name="Muffato M."/>
            <person name="Louis A."/>
            <person name="Butcher S."/>
            <person name="Tsagkogeorga G."/>
            <person name="Konrad A."/>
            <person name="Singh S."/>
            <person name="Jensen M.F."/>
            <person name="Cong E.H."/>
            <person name="Eikeseth-Otteraa H."/>
            <person name="Noel B."/>
            <person name="Anthouard V."/>
            <person name="Porcel B.M."/>
            <person name="Kachouri-Lafond R."/>
            <person name="Nishino A."/>
            <person name="Ugolini M."/>
            <person name="Chourrout P."/>
            <person name="Nishida H."/>
            <person name="Aasland R."/>
            <person name="Huzurbazar S."/>
            <person name="Westhof E."/>
            <person name="Delsuc F."/>
            <person name="Lehrach H."/>
            <person name="Reinhardt R."/>
            <person name="Weissenbach J."/>
            <person name="Roy S.W."/>
            <person name="Artiguenave F."/>
            <person name="Postlethwait J.H."/>
            <person name="Manak J.R."/>
            <person name="Thompson E.M."/>
            <person name="Jaillon O."/>
            <person name="Du Pasquier L."/>
            <person name="Boudinot P."/>
            <person name="Liberles D.A."/>
            <person name="Volff J.N."/>
            <person name="Philippe H."/>
            <person name="Lenhard B."/>
            <person name="Roest Crollius H."/>
            <person name="Wincker P."/>
            <person name="Chourrout D."/>
        </authorList>
    </citation>
    <scope>NUCLEOTIDE SEQUENCE [LARGE SCALE GENOMIC DNA]</scope>
</reference>
<dbReference type="InterPro" id="IPR054101">
    <property type="entry name" value="TMEM87A/B_GOLD"/>
</dbReference>
<evidence type="ECO:0000256" key="8">
    <source>
        <dbReference type="ARBA" id="ARBA00044946"/>
    </source>
</evidence>
<protein>
    <recommendedName>
        <fullName evidence="16">Transmembrane protein 87A</fullName>
    </recommendedName>
</protein>
<sequence length="559" mass="64371">MRLFWVLSLLNLSSAIDKGKKDIPSIDKSTLVRIPSLLYKDTDVRLQMTINCRGKDAELGKVKVKWVMRSTDCLDEYMHMTKTDVSIWYLSNPEMRKEDGGEGVFQKFEESISCSENHLTDRSEDPWRPVTKVFKIENEKNEEEAKTRKRRNGETDIDDSGNAIAYRPSPTSLHDLSAIHRITKTDRDAQFLLIVAINFVDDDSNANLQINFRGPKGYLTAAEYPLRNFYLTMCIVYTSFALMWLFFSSLNYTDLLRIQFWIGGVIFVGMIEKAVKFAEYDNVNKNGNSIAGAEKFAEAVSAFKRAASRMLVIIVSLGFGVIKPRLGPMLHRIVGVGALYFILASIEAFIRVDSEFHDMGNRALILTEIPLAILDSIICWWIFVNLLSTMKTLRLRRNVIKLKLYRNFANIIIFMVLASIIFILWDINEHRSKSCLKAWDNMWLRDAFWHILFSIILFSIMILWRPSAMNQRYAYSPLVDGVDSDEEKEEANAQPSRDTVKRRGERKKSSNVDPDEKMEEDLKWIDENIPETMADAAIPTMLDSDEDVVDTKYEISKMQ</sequence>
<keyword evidence="7" id="KW-0325">Glycoprotein</keyword>
<feature type="transmembrane region" description="Helical" evidence="10">
    <location>
        <begin position="229"/>
        <end position="247"/>
    </location>
</feature>
<dbReference type="InterPro" id="IPR009637">
    <property type="entry name" value="GPR107/GPR108-like"/>
</dbReference>
<feature type="transmembrane region" description="Helical" evidence="10">
    <location>
        <begin position="447"/>
        <end position="464"/>
    </location>
</feature>
<evidence type="ECO:0000259" key="13">
    <source>
        <dbReference type="Pfam" id="PF21901"/>
    </source>
</evidence>
<evidence type="ECO:0000256" key="1">
    <source>
        <dbReference type="ARBA" id="ARBA00004653"/>
    </source>
</evidence>
<dbReference type="FunCoup" id="E4XE95">
    <property type="interactions" value="588"/>
</dbReference>
<evidence type="ECO:0000256" key="5">
    <source>
        <dbReference type="ARBA" id="ARBA00023034"/>
    </source>
</evidence>
<dbReference type="Proteomes" id="UP000001307">
    <property type="component" value="Unassembled WGS sequence"/>
</dbReference>
<feature type="transmembrane region" description="Helical" evidence="10">
    <location>
        <begin position="334"/>
        <end position="352"/>
    </location>
</feature>
<feature type="region of interest" description="Disordered" evidence="9">
    <location>
        <begin position="138"/>
        <end position="161"/>
    </location>
</feature>
<evidence type="ECO:0000313" key="14">
    <source>
        <dbReference type="EMBL" id="CBY09498.1"/>
    </source>
</evidence>
<feature type="transmembrane region" description="Helical" evidence="10">
    <location>
        <begin position="364"/>
        <end position="387"/>
    </location>
</feature>
<dbReference type="PANTHER" id="PTHR21229">
    <property type="entry name" value="LUNG SEVEN TRANSMEMBRANE RECEPTOR"/>
    <property type="match status" value="1"/>
</dbReference>
<feature type="signal peptide" evidence="11">
    <location>
        <begin position="1"/>
        <end position="15"/>
    </location>
</feature>
<feature type="chain" id="PRO_5012497418" description="Transmembrane protein 87A" evidence="11">
    <location>
        <begin position="16"/>
        <end position="559"/>
    </location>
</feature>
<evidence type="ECO:0000256" key="4">
    <source>
        <dbReference type="ARBA" id="ARBA00022989"/>
    </source>
</evidence>
<feature type="region of interest" description="Disordered" evidence="9">
    <location>
        <begin position="485"/>
        <end position="523"/>
    </location>
</feature>
<keyword evidence="15" id="KW-1185">Reference proteome</keyword>
<keyword evidence="6 10" id="KW-0472">Membrane</keyword>
<feature type="domain" description="GOST seven transmembrane" evidence="12">
    <location>
        <begin position="225"/>
        <end position="471"/>
    </location>
</feature>
<dbReference type="GO" id="GO:0042147">
    <property type="term" value="P:retrograde transport, endosome to Golgi"/>
    <property type="evidence" value="ECO:0007669"/>
    <property type="project" value="TreeGrafter"/>
</dbReference>
<feature type="compositionally biased region" description="Basic and acidic residues" evidence="9">
    <location>
        <begin position="498"/>
        <end position="510"/>
    </location>
</feature>
<evidence type="ECO:0000256" key="9">
    <source>
        <dbReference type="SAM" id="MobiDB-lite"/>
    </source>
</evidence>
<evidence type="ECO:0000256" key="2">
    <source>
        <dbReference type="ARBA" id="ARBA00022692"/>
    </source>
</evidence>
<evidence type="ECO:0000256" key="10">
    <source>
        <dbReference type="SAM" id="Phobius"/>
    </source>
</evidence>
<comment type="similarity">
    <text evidence="8">Belongs to the LU7TM family. TMEM87 subfamily.</text>
</comment>
<feature type="domain" description="TMEM87A/B GOLD" evidence="13">
    <location>
        <begin position="36"/>
        <end position="197"/>
    </location>
</feature>
<proteinExistence type="inferred from homology"/>
<dbReference type="Pfam" id="PF06814">
    <property type="entry name" value="GOST_TM"/>
    <property type="match status" value="1"/>
</dbReference>
<name>E4XE95_OIKDI</name>
<evidence type="ECO:0000256" key="11">
    <source>
        <dbReference type="SAM" id="SignalP"/>
    </source>
</evidence>
<evidence type="ECO:0000256" key="7">
    <source>
        <dbReference type="ARBA" id="ARBA00023180"/>
    </source>
</evidence>
<evidence type="ECO:0000256" key="6">
    <source>
        <dbReference type="ARBA" id="ARBA00023136"/>
    </source>
</evidence>
<keyword evidence="5" id="KW-0333">Golgi apparatus</keyword>
<evidence type="ECO:0000256" key="3">
    <source>
        <dbReference type="ARBA" id="ARBA00022729"/>
    </source>
</evidence>
<dbReference type="GO" id="GO:0000139">
    <property type="term" value="C:Golgi membrane"/>
    <property type="evidence" value="ECO:0007669"/>
    <property type="project" value="UniProtKB-SubCell"/>
</dbReference>
<dbReference type="EMBL" id="FN653041">
    <property type="protein sequence ID" value="CBY09498.1"/>
    <property type="molecule type" value="Genomic_DNA"/>
</dbReference>
<dbReference type="InParanoid" id="E4XE95"/>
<dbReference type="InterPro" id="IPR053937">
    <property type="entry name" value="GOST_TM"/>
</dbReference>
<organism evidence="14">
    <name type="scientific">Oikopleura dioica</name>
    <name type="common">Tunicate</name>
    <dbReference type="NCBI Taxonomy" id="34765"/>
    <lineage>
        <taxon>Eukaryota</taxon>
        <taxon>Metazoa</taxon>
        <taxon>Chordata</taxon>
        <taxon>Tunicata</taxon>
        <taxon>Appendicularia</taxon>
        <taxon>Copelata</taxon>
        <taxon>Oikopleuridae</taxon>
        <taxon>Oikopleura</taxon>
    </lineage>
</organism>